<gene>
    <name evidence="1" type="ORF">BN85411400</name>
</gene>
<dbReference type="STRING" id="1318466.BN85411400"/>
<accession>U4KLI7</accession>
<dbReference type="InterPro" id="IPR036890">
    <property type="entry name" value="HATPase_C_sf"/>
</dbReference>
<evidence type="ECO:0008006" key="3">
    <source>
        <dbReference type="Google" id="ProtNLM"/>
    </source>
</evidence>
<dbReference type="SUPFAM" id="SSF55874">
    <property type="entry name" value="ATPase domain of HSP90 chaperone/DNA topoisomerase II/histidine kinase"/>
    <property type="match status" value="1"/>
</dbReference>
<evidence type="ECO:0000313" key="2">
    <source>
        <dbReference type="Proteomes" id="UP000032740"/>
    </source>
</evidence>
<dbReference type="AlphaFoldDB" id="U4KLI7"/>
<organism evidence="1 2">
    <name type="scientific">Alteracholeplasma palmae (strain ATCC 49389 / J233)</name>
    <name type="common">Acholeplasma palmae</name>
    <dbReference type="NCBI Taxonomy" id="1318466"/>
    <lineage>
        <taxon>Bacteria</taxon>
        <taxon>Bacillati</taxon>
        <taxon>Mycoplasmatota</taxon>
        <taxon>Mollicutes</taxon>
        <taxon>Acholeplasmatales</taxon>
        <taxon>Acholeplasmataceae</taxon>
        <taxon>Acholeplasma</taxon>
    </lineage>
</organism>
<dbReference type="EMBL" id="FO681347">
    <property type="protein sequence ID" value="CCV64717.1"/>
    <property type="molecule type" value="Genomic_DNA"/>
</dbReference>
<protein>
    <recommendedName>
        <fullName evidence="3">ATP-binding protein</fullName>
    </recommendedName>
</protein>
<dbReference type="KEGG" id="apal:BN85411400"/>
<sequence>MRNLNIKLTDLWFPLFEAVINSFQSIQERDKSNSGNITIKITRKNSTLPDDIGEIDTIEILDDGIGFNDKNFDAFRTSDTDNKIVIGGKGVGRLTWAKVFGSAVIDSNYYDDEKIKRRHFIFSENGFEDYQENILADQKAISGTHVKLRNMNSQYSANSAIELKEIATELMKHISVYLMNNEKIKVDLIELKTNEIINLNYTFFTEYIKKQEVKEIYIDDHRFFIRHVFSINKLAKGTNIAFFCAQNRVVNSVELDKYIELPETYLIDDKELYYSCYITSKYLDEDVSSERLAFNNFIYEKKEKSGMTGLNGFERINESVSYYLESYIKKIYEQKEDIIKEYISKEQPHFNYFYHHKSMREKLRSIPYRDVTDNNKLYEELRKIDSGFYIDTRKKVEQDEVTQEQIKEIVNAIDDTSKSSLAEYIVRRKLLIELLESKLGKTNEKYERESIMHNILFPMKESLDTIDYESHNLWLIDERLSFSYSGFSDIPLRKIMKTKEDTRPDLVFINSFTNSENKDKTTIDSMTIVEIKKPGRKNYSDGGPDNQLIKYIRTIKAAGEIYDYNERVYSLANNIAFTCYIIGDLTREMKEMLEDAKFTTADNGEKYTSYNPNNNAYFEFISFSKLVKDAKLRNKIFTKKINLVE</sequence>
<dbReference type="HOGENOM" id="CLU_408632_0_0_14"/>
<reference evidence="1 2" key="1">
    <citation type="journal article" date="2013" name="J. Mol. Microbiol. Biotechnol.">
        <title>Analysis of the Complete Genomes of Acholeplasma brassicae , A. palmae and A. laidlawii and Their Comparison to the Obligate Parasites from ' Candidatus Phytoplasma'.</title>
        <authorList>
            <person name="Kube M."/>
            <person name="Siewert C."/>
            <person name="Migdoll A.M."/>
            <person name="Duduk B."/>
            <person name="Holz S."/>
            <person name="Rabus R."/>
            <person name="Seemuller E."/>
            <person name="Mitrovic J."/>
            <person name="Muller I."/>
            <person name="Buttner C."/>
            <person name="Reinhardt R."/>
        </authorList>
    </citation>
    <scope>NUCLEOTIDE SEQUENCE [LARGE SCALE GENOMIC DNA]</scope>
    <source>
        <strain evidence="1 2">J233</strain>
    </source>
</reference>
<proteinExistence type="predicted"/>
<name>U4KLI7_ALTPJ</name>
<dbReference type="Proteomes" id="UP000032740">
    <property type="component" value="Chromosome"/>
</dbReference>
<evidence type="ECO:0000313" key="1">
    <source>
        <dbReference type="EMBL" id="CCV64717.1"/>
    </source>
</evidence>
<keyword evidence="2" id="KW-1185">Reference proteome</keyword>